<accession>A0ABU0FM10</accession>
<comment type="caution">
    <text evidence="1">The sequence shown here is derived from an EMBL/GenBank/DDBJ whole genome shotgun (WGS) entry which is preliminary data.</text>
</comment>
<evidence type="ECO:0000313" key="1">
    <source>
        <dbReference type="EMBL" id="MDQ0395174.1"/>
    </source>
</evidence>
<dbReference type="RefSeq" id="WP_307433619.1">
    <property type="nucleotide sequence ID" value="NZ_JAUSVK010000001.1"/>
</dbReference>
<organism evidence="1 2">
    <name type="scientific">Labrys monachus</name>
    <dbReference type="NCBI Taxonomy" id="217067"/>
    <lineage>
        <taxon>Bacteria</taxon>
        <taxon>Pseudomonadati</taxon>
        <taxon>Pseudomonadota</taxon>
        <taxon>Alphaproteobacteria</taxon>
        <taxon>Hyphomicrobiales</taxon>
        <taxon>Xanthobacteraceae</taxon>
        <taxon>Labrys</taxon>
    </lineage>
</organism>
<keyword evidence="2" id="KW-1185">Reference proteome</keyword>
<protein>
    <submittedName>
        <fullName evidence="1">Uncharacterized protein</fullName>
    </submittedName>
</protein>
<reference evidence="1 2" key="1">
    <citation type="submission" date="2023-07" db="EMBL/GenBank/DDBJ databases">
        <title>Genomic Encyclopedia of Type Strains, Phase IV (KMG-IV): sequencing the most valuable type-strain genomes for metagenomic binning, comparative biology and taxonomic classification.</title>
        <authorList>
            <person name="Goeker M."/>
        </authorList>
    </citation>
    <scope>NUCLEOTIDE SEQUENCE [LARGE SCALE GENOMIC DNA]</scope>
    <source>
        <strain evidence="1 2">DSM 5896</strain>
    </source>
</reference>
<name>A0ABU0FM10_9HYPH</name>
<dbReference type="InterPro" id="IPR006311">
    <property type="entry name" value="TAT_signal"/>
</dbReference>
<gene>
    <name evidence="1" type="ORF">J3R73_004966</name>
</gene>
<dbReference type="PROSITE" id="PS51318">
    <property type="entry name" value="TAT"/>
    <property type="match status" value="1"/>
</dbReference>
<evidence type="ECO:0000313" key="2">
    <source>
        <dbReference type="Proteomes" id="UP001237448"/>
    </source>
</evidence>
<dbReference type="EMBL" id="JAUSVK010000001">
    <property type="protein sequence ID" value="MDQ0395174.1"/>
    <property type="molecule type" value="Genomic_DNA"/>
</dbReference>
<dbReference type="Proteomes" id="UP001237448">
    <property type="component" value="Unassembled WGS sequence"/>
</dbReference>
<proteinExistence type="predicted"/>
<sequence length="116" mass="12668">MTAILDRRRLLSGLAALPLIGGAVTLIGRPTASAAPVTRDLLDSYNAWLFYERRLLCATLNPTHLDVVESAVPLCNEGARFHGEEWPRWHLGDTTSGPIGRASIVLSTVGCDWRQT</sequence>